<protein>
    <submittedName>
        <fullName evidence="4">S9 family peptidase</fullName>
    </submittedName>
</protein>
<dbReference type="FunFam" id="3.40.50.1820:FF:000003">
    <property type="entry name" value="Dipeptidyl peptidase 4"/>
    <property type="match status" value="1"/>
</dbReference>
<dbReference type="Proteomes" id="UP000824076">
    <property type="component" value="Unassembled WGS sequence"/>
</dbReference>
<organism evidence="4 5">
    <name type="scientific">Candidatus Limisoma intestinavium</name>
    <dbReference type="NCBI Taxonomy" id="2840856"/>
    <lineage>
        <taxon>Bacteria</taxon>
        <taxon>Pseudomonadati</taxon>
        <taxon>Bacteroidota</taxon>
        <taxon>Bacteroidia</taxon>
        <taxon>Bacteroidales</taxon>
        <taxon>Candidatus Limisoma</taxon>
    </lineage>
</organism>
<evidence type="ECO:0000256" key="1">
    <source>
        <dbReference type="ARBA" id="ARBA00023180"/>
    </source>
</evidence>
<evidence type="ECO:0000313" key="4">
    <source>
        <dbReference type="EMBL" id="HIU38149.1"/>
    </source>
</evidence>
<dbReference type="SUPFAM" id="SSF82171">
    <property type="entry name" value="DPP6 N-terminal domain-like"/>
    <property type="match status" value="1"/>
</dbReference>
<feature type="domain" description="Peptidase S9 prolyl oligopeptidase catalytic" evidence="2">
    <location>
        <begin position="513"/>
        <end position="708"/>
    </location>
</feature>
<dbReference type="Gene3D" id="3.40.50.1820">
    <property type="entry name" value="alpha/beta hydrolase"/>
    <property type="match status" value="1"/>
</dbReference>
<dbReference type="InterPro" id="IPR001375">
    <property type="entry name" value="Peptidase_S9_cat"/>
</dbReference>
<dbReference type="Pfam" id="PF00930">
    <property type="entry name" value="DPPIV_N"/>
    <property type="match status" value="1"/>
</dbReference>
<dbReference type="InterPro" id="IPR029058">
    <property type="entry name" value="AB_hydrolase_fold"/>
</dbReference>
<reference evidence="4" key="1">
    <citation type="submission" date="2020-10" db="EMBL/GenBank/DDBJ databases">
        <authorList>
            <person name="Gilroy R."/>
        </authorList>
    </citation>
    <scope>NUCLEOTIDE SEQUENCE</scope>
    <source>
        <strain evidence="4">17073</strain>
    </source>
</reference>
<name>A0A9D1ILD7_9BACT</name>
<evidence type="ECO:0000313" key="5">
    <source>
        <dbReference type="Proteomes" id="UP000824076"/>
    </source>
</evidence>
<sequence length="711" mass="80362">ATVGAQKLSLRECSLETSPAAPAQYVSEQSGETYLSLSDDGKDVVRYDYKTGKQLAVVMSTAKLRDCDVESWEGFIVSPNEKLMLLYTDSEPIYRHSFKASYYLYDIARNNIRPLSENGMQEVPVFSPDSRMVAFVRDNNIYVAKIDYGTEVAVTKDGKKNEVTNGVPDWVYQEEFGMLSSLAWSPDSKMLAFVKWNESNVKMYDLPLYRGSCDVMDEYAYYPGTFSYKYPVAGEQNSDVSVVSYDVETRQLKTMNVPLDHDGYVCKIEFGRTPERLMVNTLNRNQNDLRLYAVNPRSAIAKLVYSDKSDTWIDPALTEMTTYYDNFFVVASERDGYRHLYQYSNAGSLMRQLTKGAWEVTDFYGWDSNSGMFYFQSTSGSPLDRTISSVDVKGNVRLLSPQTGTSSAEFNATHTYYVWKYSDIQTPTTYVLCNVKGKEVRKIEMNAAYAEKYAGRMPSKEFFKMANAAGDTLNGYIMKPADFDASKKYPAIMYQYSGPGAQLVLNRWELDWMHYAAECGYVIVCVDGRGTGGRGKAFTSKVYQNLGQLETEDQIAAAEYAGRLPYVDASRIGIFGWSYGGYETIMAMTAKGNPYVAGVAVAPVTDWRFYDSIYSERFMRTPQQNSQGYANSSTLNRIGNLTGRLMLVSGTADDNVHIANTFEFVSQATSLNKIIDMMVYPNKNHFINGCETRYALYMKVMDFFARNVMDK</sequence>
<keyword evidence="1" id="KW-0325">Glycoprotein</keyword>
<dbReference type="GO" id="GO:0008236">
    <property type="term" value="F:serine-type peptidase activity"/>
    <property type="evidence" value="ECO:0007669"/>
    <property type="project" value="InterPro"/>
</dbReference>
<reference evidence="4" key="2">
    <citation type="journal article" date="2021" name="PeerJ">
        <title>Extensive microbial diversity within the chicken gut microbiome revealed by metagenomics and culture.</title>
        <authorList>
            <person name="Gilroy R."/>
            <person name="Ravi A."/>
            <person name="Getino M."/>
            <person name="Pursley I."/>
            <person name="Horton D.L."/>
            <person name="Alikhan N.F."/>
            <person name="Baker D."/>
            <person name="Gharbi K."/>
            <person name="Hall N."/>
            <person name="Watson M."/>
            <person name="Adriaenssens E.M."/>
            <person name="Foster-Nyarko E."/>
            <person name="Jarju S."/>
            <person name="Secka A."/>
            <person name="Antonio M."/>
            <person name="Oren A."/>
            <person name="Chaudhuri R.R."/>
            <person name="La Ragione R."/>
            <person name="Hildebrand F."/>
            <person name="Pallen M.J."/>
        </authorList>
    </citation>
    <scope>NUCLEOTIDE SEQUENCE</scope>
    <source>
        <strain evidence="4">17073</strain>
    </source>
</reference>
<gene>
    <name evidence="4" type="ORF">IAD18_00595</name>
</gene>
<proteinExistence type="predicted"/>
<dbReference type="Pfam" id="PF00326">
    <property type="entry name" value="Peptidase_S9"/>
    <property type="match status" value="1"/>
</dbReference>
<dbReference type="EMBL" id="DVMS01000016">
    <property type="protein sequence ID" value="HIU38149.1"/>
    <property type="molecule type" value="Genomic_DNA"/>
</dbReference>
<dbReference type="GO" id="GO:0006508">
    <property type="term" value="P:proteolysis"/>
    <property type="evidence" value="ECO:0007669"/>
    <property type="project" value="InterPro"/>
</dbReference>
<comment type="caution">
    <text evidence="4">The sequence shown here is derived from an EMBL/GenBank/DDBJ whole genome shotgun (WGS) entry which is preliminary data.</text>
</comment>
<dbReference type="InterPro" id="IPR002469">
    <property type="entry name" value="Peptidase_S9B_N"/>
</dbReference>
<feature type="non-terminal residue" evidence="4">
    <location>
        <position position="1"/>
    </location>
</feature>
<dbReference type="AlphaFoldDB" id="A0A9D1ILD7"/>
<dbReference type="PANTHER" id="PTHR11731:SF193">
    <property type="entry name" value="DIPEPTIDYL PEPTIDASE 9"/>
    <property type="match status" value="1"/>
</dbReference>
<accession>A0A9D1ILD7</accession>
<evidence type="ECO:0000259" key="2">
    <source>
        <dbReference type="Pfam" id="PF00326"/>
    </source>
</evidence>
<dbReference type="Gene3D" id="2.140.10.30">
    <property type="entry name" value="Dipeptidylpeptidase IV, N-terminal domain"/>
    <property type="match status" value="1"/>
</dbReference>
<dbReference type="GO" id="GO:0008239">
    <property type="term" value="F:dipeptidyl-peptidase activity"/>
    <property type="evidence" value="ECO:0007669"/>
    <property type="project" value="TreeGrafter"/>
</dbReference>
<dbReference type="InterPro" id="IPR050278">
    <property type="entry name" value="Serine_Prot_S9B/DPPIV"/>
</dbReference>
<dbReference type="SUPFAM" id="SSF53474">
    <property type="entry name" value="alpha/beta-Hydrolases"/>
    <property type="match status" value="1"/>
</dbReference>
<evidence type="ECO:0000259" key="3">
    <source>
        <dbReference type="Pfam" id="PF00930"/>
    </source>
</evidence>
<dbReference type="PANTHER" id="PTHR11731">
    <property type="entry name" value="PROTEASE FAMILY S9B,C DIPEPTIDYL-PEPTIDASE IV-RELATED"/>
    <property type="match status" value="1"/>
</dbReference>
<feature type="domain" description="Dipeptidylpeptidase IV N-terminal" evidence="3">
    <location>
        <begin position="78"/>
        <end position="427"/>
    </location>
</feature>